<accession>A0A4Q1RDD7</accession>
<proteinExistence type="predicted"/>
<name>A0A4Q1RDD7_9FIRM</name>
<sequence>MIKLSKNASGKYEITESEYERVVSVCKVIYKNTNNAFLYDSKKKKFSNSDIFPTIKDLESHDVREKFELYFPYLVYYLEVYECAEPEFRKTTEYIADLFFDMLEMKMDSRNRRCR</sequence>
<dbReference type="RefSeq" id="WP_129259729.1">
    <property type="nucleotide sequence ID" value="NZ_SDKC01000002.1"/>
</dbReference>
<dbReference type="EMBL" id="SDKC01000002">
    <property type="protein sequence ID" value="RXS72614.1"/>
    <property type="molecule type" value="Genomic_DNA"/>
</dbReference>
<dbReference type="Proteomes" id="UP000290106">
    <property type="component" value="Unassembled WGS sequence"/>
</dbReference>
<organism evidence="1 2">
    <name type="scientific">Blautia faecicola</name>
    <dbReference type="NCBI Taxonomy" id="2509240"/>
    <lineage>
        <taxon>Bacteria</taxon>
        <taxon>Bacillati</taxon>
        <taxon>Bacillota</taxon>
        <taxon>Clostridia</taxon>
        <taxon>Lachnospirales</taxon>
        <taxon>Lachnospiraceae</taxon>
        <taxon>Blautia</taxon>
    </lineage>
</organism>
<evidence type="ECO:0000313" key="1">
    <source>
        <dbReference type="EMBL" id="RXS72614.1"/>
    </source>
</evidence>
<dbReference type="AlphaFoldDB" id="A0A4Q1RDD7"/>
<reference evidence="1 2" key="1">
    <citation type="submission" date="2019-01" db="EMBL/GenBank/DDBJ databases">
        <title>Blautia sp. nov. KGMB01111 isolated human feces.</title>
        <authorList>
            <person name="Park J.-E."/>
            <person name="Kim J.-S."/>
            <person name="Park S.-H."/>
        </authorList>
    </citation>
    <scope>NUCLEOTIDE SEQUENCE [LARGE SCALE GENOMIC DNA]</scope>
    <source>
        <strain evidence="1 2">KGMB01111</strain>
    </source>
</reference>
<protein>
    <submittedName>
        <fullName evidence="1">Uncharacterized protein</fullName>
    </submittedName>
</protein>
<keyword evidence="2" id="KW-1185">Reference proteome</keyword>
<comment type="caution">
    <text evidence="1">The sequence shown here is derived from an EMBL/GenBank/DDBJ whole genome shotgun (WGS) entry which is preliminary data.</text>
</comment>
<evidence type="ECO:0000313" key="2">
    <source>
        <dbReference type="Proteomes" id="UP000290106"/>
    </source>
</evidence>
<gene>
    <name evidence="1" type="ORF">ETP43_16690</name>
</gene>